<keyword evidence="4" id="KW-0175">Coiled coil</keyword>
<dbReference type="InterPro" id="IPR002347">
    <property type="entry name" value="SDR_fam"/>
</dbReference>
<dbReference type="PATRIC" id="fig|1276221.3.peg.440"/>
<dbReference type="HOGENOM" id="CLU_010194_2_9_14"/>
<name>S5M250_9MOLU</name>
<dbReference type="PANTHER" id="PTHR43976:SF16">
    <property type="entry name" value="SHORT-CHAIN DEHYDROGENASE_REDUCTASE FAMILY PROTEIN"/>
    <property type="match status" value="1"/>
</dbReference>
<dbReference type="InParanoid" id="S5M250"/>
<dbReference type="InterPro" id="IPR051911">
    <property type="entry name" value="SDR_oxidoreductase"/>
</dbReference>
<dbReference type="GO" id="GO:0016491">
    <property type="term" value="F:oxidoreductase activity"/>
    <property type="evidence" value="ECO:0007669"/>
    <property type="project" value="UniProtKB-KW"/>
</dbReference>
<dbReference type="Proteomes" id="UP000014983">
    <property type="component" value="Chromosome"/>
</dbReference>
<dbReference type="RefSeq" id="WP_020836379.1">
    <property type="nucleotide sequence ID" value="NC_021833.1"/>
</dbReference>
<accession>S5M250</accession>
<organism evidence="5 6">
    <name type="scientific">Spiroplasma diminutum CUAS-1</name>
    <dbReference type="NCBI Taxonomy" id="1276221"/>
    <lineage>
        <taxon>Bacteria</taxon>
        <taxon>Bacillati</taxon>
        <taxon>Mycoplasmatota</taxon>
        <taxon>Mollicutes</taxon>
        <taxon>Entomoplasmatales</taxon>
        <taxon>Spiroplasmataceae</taxon>
        <taxon>Spiroplasma</taxon>
    </lineage>
</organism>
<evidence type="ECO:0000256" key="3">
    <source>
        <dbReference type="RuleBase" id="RU000363"/>
    </source>
</evidence>
<evidence type="ECO:0000256" key="4">
    <source>
        <dbReference type="SAM" id="Coils"/>
    </source>
</evidence>
<evidence type="ECO:0000256" key="2">
    <source>
        <dbReference type="ARBA" id="ARBA00023002"/>
    </source>
</evidence>
<comment type="similarity">
    <text evidence="1 3">Belongs to the short-chain dehydrogenases/reductases (SDR) family.</text>
</comment>
<dbReference type="Gene3D" id="3.40.50.720">
    <property type="entry name" value="NAD(P)-binding Rossmann-like Domain"/>
    <property type="match status" value="1"/>
</dbReference>
<keyword evidence="6" id="KW-1185">Reference proteome</keyword>
<dbReference type="PRINTS" id="PR00081">
    <property type="entry name" value="GDHRDH"/>
</dbReference>
<dbReference type="EMBL" id="CP005076">
    <property type="protein sequence ID" value="AGR42147.1"/>
    <property type="molecule type" value="Genomic_DNA"/>
</dbReference>
<protein>
    <submittedName>
        <fullName evidence="5">Short-chain dehydrogenase/reductase</fullName>
    </submittedName>
</protein>
<dbReference type="SUPFAM" id="SSF51735">
    <property type="entry name" value="NAD(P)-binding Rossmann-fold domains"/>
    <property type="match status" value="1"/>
</dbReference>
<dbReference type="STRING" id="1276221.SDIMI_v3c04430"/>
<dbReference type="OrthoDB" id="9775296at2"/>
<dbReference type="Pfam" id="PF00106">
    <property type="entry name" value="adh_short"/>
    <property type="match status" value="1"/>
</dbReference>
<dbReference type="InterPro" id="IPR036291">
    <property type="entry name" value="NAD(P)-bd_dom_sf"/>
</dbReference>
<evidence type="ECO:0000313" key="5">
    <source>
        <dbReference type="EMBL" id="AGR42147.1"/>
    </source>
</evidence>
<evidence type="ECO:0000313" key="6">
    <source>
        <dbReference type="Proteomes" id="UP000014983"/>
    </source>
</evidence>
<dbReference type="CDD" id="cd05374">
    <property type="entry name" value="17beta-HSD-like_SDR_c"/>
    <property type="match status" value="1"/>
</dbReference>
<proteinExistence type="inferred from homology"/>
<dbReference type="KEGG" id="sdi:SDIMI_v3c04430"/>
<sequence>MINKVWLVTGASQGLGLVVTKKLLDNGHQVIATSRNKDKIISEIGENPNLLAVEMDMTDSKSIKNAIDKGIEKFSTIDILLNNAGYGQLWTFEETSEEEVMKNINANLIGTMNVVRNVLPYMRKQKYGHIFVTSSAWGFKTVPYNSIYAAVKFGLDGFAEGISHELKPLGISVSSVKPGGFRTNFLKEESLVTGNNVIADYAQARDEWVNTVKSWNGYQDGNPEKYAELLIELSSQNEIPANIFAGRDAYGLAKEKLDILQKDIKDLESKATNLHFEG</sequence>
<dbReference type="PRINTS" id="PR00080">
    <property type="entry name" value="SDRFAMILY"/>
</dbReference>
<reference evidence="5 6" key="1">
    <citation type="journal article" date="2013" name="Genome Biol. Evol.">
        <title>Comparison of metabolic capacities and inference of gene content evolution in mosquito-associated Spiroplasma diminutum and S. taiwanense.</title>
        <authorList>
            <person name="Lo W.S."/>
            <person name="Ku C."/>
            <person name="Chen L.L."/>
            <person name="Chang T.H."/>
            <person name="Kuo C.H."/>
        </authorList>
    </citation>
    <scope>NUCLEOTIDE SEQUENCE [LARGE SCALE GENOMIC DNA]</scope>
    <source>
        <strain evidence="5">CUAS-1</strain>
    </source>
</reference>
<dbReference type="eggNOG" id="COG4221">
    <property type="taxonomic scope" value="Bacteria"/>
</dbReference>
<evidence type="ECO:0000256" key="1">
    <source>
        <dbReference type="ARBA" id="ARBA00006484"/>
    </source>
</evidence>
<dbReference type="AlphaFoldDB" id="S5M250"/>
<gene>
    <name evidence="5" type="ORF">SDIMI_v3c04430</name>
</gene>
<keyword evidence="2" id="KW-0560">Oxidoreductase</keyword>
<dbReference type="FunCoup" id="S5M250">
    <property type="interactions" value="76"/>
</dbReference>
<feature type="coiled-coil region" evidence="4">
    <location>
        <begin position="250"/>
        <end position="277"/>
    </location>
</feature>
<dbReference type="PANTHER" id="PTHR43976">
    <property type="entry name" value="SHORT CHAIN DEHYDROGENASE"/>
    <property type="match status" value="1"/>
</dbReference>